<feature type="chain" id="PRO_5046475283" description="Outer membrane protein assembly factor BamE" evidence="1">
    <location>
        <begin position="21"/>
        <end position="161"/>
    </location>
</feature>
<proteinExistence type="predicted"/>
<protein>
    <recommendedName>
        <fullName evidence="4">Outer membrane protein assembly factor BamE</fullName>
    </recommendedName>
</protein>
<evidence type="ECO:0000313" key="3">
    <source>
        <dbReference type="Proteomes" id="UP001549691"/>
    </source>
</evidence>
<reference evidence="2 3" key="1">
    <citation type="submission" date="2024-07" db="EMBL/GenBank/DDBJ databases">
        <title>Uliginosibacterium flavum JJ3220;KACC:17644.</title>
        <authorList>
            <person name="Kim M.K."/>
        </authorList>
    </citation>
    <scope>NUCLEOTIDE SEQUENCE [LARGE SCALE GENOMIC DNA]</scope>
    <source>
        <strain evidence="2 3">KACC:17644</strain>
    </source>
</reference>
<dbReference type="EMBL" id="JBEWZI010000003">
    <property type="protein sequence ID" value="MET7013424.1"/>
    <property type="molecule type" value="Genomic_DNA"/>
</dbReference>
<comment type="caution">
    <text evidence="2">The sequence shown here is derived from an EMBL/GenBank/DDBJ whole genome shotgun (WGS) entry which is preliminary data.</text>
</comment>
<evidence type="ECO:0008006" key="4">
    <source>
        <dbReference type="Google" id="ProtNLM"/>
    </source>
</evidence>
<organism evidence="2 3">
    <name type="scientific">Uliginosibacterium flavum</name>
    <dbReference type="NCBI Taxonomy" id="1396831"/>
    <lineage>
        <taxon>Bacteria</taxon>
        <taxon>Pseudomonadati</taxon>
        <taxon>Pseudomonadota</taxon>
        <taxon>Betaproteobacteria</taxon>
        <taxon>Rhodocyclales</taxon>
        <taxon>Zoogloeaceae</taxon>
        <taxon>Uliginosibacterium</taxon>
    </lineage>
</organism>
<dbReference type="Proteomes" id="UP001549691">
    <property type="component" value="Unassembled WGS sequence"/>
</dbReference>
<evidence type="ECO:0000313" key="2">
    <source>
        <dbReference type="EMBL" id="MET7013424.1"/>
    </source>
</evidence>
<dbReference type="RefSeq" id="WP_354599884.1">
    <property type="nucleotide sequence ID" value="NZ_JBEWZI010000003.1"/>
</dbReference>
<dbReference type="PROSITE" id="PS51257">
    <property type="entry name" value="PROKAR_LIPOPROTEIN"/>
    <property type="match status" value="1"/>
</dbReference>
<feature type="signal peptide" evidence="1">
    <location>
        <begin position="1"/>
        <end position="20"/>
    </location>
</feature>
<keyword evidence="1" id="KW-0732">Signal</keyword>
<sequence>MSVAKWMGLGMACVVVTACASLKSVESFTPGTVSIEQVRAKEKPAAEWKNADGTLTLEYDARPDTEQNLMLDFDAKGKLAAVREVITLENMALLRPAMTKMELKRILGNPRHVSKDGVTGGEIWEWPLEPADSSLPQKQITVLLHPTADGVMRVTLSVRYP</sequence>
<accession>A0ABV2THN8</accession>
<keyword evidence="3" id="KW-1185">Reference proteome</keyword>
<name>A0ABV2THN8_9RHOO</name>
<evidence type="ECO:0000256" key="1">
    <source>
        <dbReference type="SAM" id="SignalP"/>
    </source>
</evidence>
<gene>
    <name evidence="2" type="ORF">ABXR19_04430</name>
</gene>